<evidence type="ECO:0000256" key="1">
    <source>
        <dbReference type="SAM" id="SignalP"/>
    </source>
</evidence>
<keyword evidence="1" id="KW-0732">Signal</keyword>
<organism evidence="2 3">
    <name type="scientific">Microbispora maris</name>
    <dbReference type="NCBI Taxonomy" id="3144104"/>
    <lineage>
        <taxon>Bacteria</taxon>
        <taxon>Bacillati</taxon>
        <taxon>Actinomycetota</taxon>
        <taxon>Actinomycetes</taxon>
        <taxon>Streptosporangiales</taxon>
        <taxon>Streptosporangiaceae</taxon>
        <taxon>Microbispora</taxon>
    </lineage>
</organism>
<dbReference type="EMBL" id="JBDJAW010000055">
    <property type="protein sequence ID" value="MEN3540653.1"/>
    <property type="molecule type" value="Genomic_DNA"/>
</dbReference>
<evidence type="ECO:0000313" key="2">
    <source>
        <dbReference type="EMBL" id="MEN3540653.1"/>
    </source>
</evidence>
<sequence>MLRRVLVAGALVASALVALAAPAGATAVGSASAAASCYKRVGNHWNCITPGAYCPATAHGKYGYAKVTSKRYRCSYYTSDRRWHWKRA</sequence>
<comment type="caution">
    <text evidence="2">The sequence shown here is derived from an EMBL/GenBank/DDBJ whole genome shotgun (WGS) entry which is preliminary data.</text>
</comment>
<gene>
    <name evidence="2" type="ORF">AAH991_36450</name>
</gene>
<name>A0ABV0AZG3_9ACTN</name>
<protein>
    <recommendedName>
        <fullName evidence="4">DUF3761 domain-containing protein</fullName>
    </recommendedName>
</protein>
<feature type="chain" id="PRO_5046284682" description="DUF3761 domain-containing protein" evidence="1">
    <location>
        <begin position="21"/>
        <end position="88"/>
    </location>
</feature>
<evidence type="ECO:0008006" key="4">
    <source>
        <dbReference type="Google" id="ProtNLM"/>
    </source>
</evidence>
<accession>A0ABV0AZG3</accession>
<keyword evidence="3" id="KW-1185">Reference proteome</keyword>
<feature type="signal peptide" evidence="1">
    <location>
        <begin position="1"/>
        <end position="20"/>
    </location>
</feature>
<reference evidence="2 3" key="1">
    <citation type="submission" date="2024-05" db="EMBL/GenBank/DDBJ databases">
        <title>Microbispora sp.ZYX-F-249.</title>
        <authorList>
            <person name="Xie H."/>
        </authorList>
    </citation>
    <scope>NUCLEOTIDE SEQUENCE [LARGE SCALE GENOMIC DNA]</scope>
    <source>
        <strain evidence="2 3">ZYX-F-249</strain>
    </source>
</reference>
<dbReference type="RefSeq" id="WP_346230503.1">
    <property type="nucleotide sequence ID" value="NZ_JBDJAW010000055.1"/>
</dbReference>
<dbReference type="Proteomes" id="UP001447516">
    <property type="component" value="Unassembled WGS sequence"/>
</dbReference>
<proteinExistence type="predicted"/>
<evidence type="ECO:0000313" key="3">
    <source>
        <dbReference type="Proteomes" id="UP001447516"/>
    </source>
</evidence>